<dbReference type="InterPro" id="IPR001279">
    <property type="entry name" value="Metallo-B-lactamas"/>
</dbReference>
<reference evidence="2 3" key="1">
    <citation type="submission" date="2017-11" db="EMBL/GenBank/DDBJ databases">
        <title>Understudied soil microbes with underappreciated capabilities: Untangling the Clostridium saccharolyticum group.</title>
        <authorList>
            <person name="Leschine S."/>
        </authorList>
    </citation>
    <scope>NUCLEOTIDE SEQUENCE [LARGE SCALE GENOMIC DNA]</scope>
    <source>
        <strain evidence="2 3">18A</strain>
    </source>
</reference>
<dbReference type="OrthoDB" id="9761531at2"/>
<dbReference type="PANTHER" id="PTHR42951">
    <property type="entry name" value="METALLO-BETA-LACTAMASE DOMAIN-CONTAINING"/>
    <property type="match status" value="1"/>
</dbReference>
<evidence type="ECO:0000313" key="2">
    <source>
        <dbReference type="EMBL" id="PJJ30819.1"/>
    </source>
</evidence>
<gene>
    <name evidence="2" type="ORF">H171_4436</name>
</gene>
<dbReference type="Proteomes" id="UP000231092">
    <property type="component" value="Unassembled WGS sequence"/>
</dbReference>
<comment type="caution">
    <text evidence="2">The sequence shown here is derived from an EMBL/GenBank/DDBJ whole genome shotgun (WGS) entry which is preliminary data.</text>
</comment>
<protein>
    <submittedName>
        <fullName evidence="2">Glyoxylase-like metal-dependent hydrolase (Beta-lactamase superfamily II)</fullName>
    </submittedName>
</protein>
<dbReference type="InterPro" id="IPR050855">
    <property type="entry name" value="NDM-1-like"/>
</dbReference>
<evidence type="ECO:0000259" key="1">
    <source>
        <dbReference type="SMART" id="SM00849"/>
    </source>
</evidence>
<feature type="domain" description="Metallo-beta-lactamase" evidence="1">
    <location>
        <begin position="20"/>
        <end position="224"/>
    </location>
</feature>
<dbReference type="RefSeq" id="WP_100307024.1">
    <property type="nucleotide sequence ID" value="NZ_PGET01000001.1"/>
</dbReference>
<dbReference type="CDD" id="cd07721">
    <property type="entry name" value="yflN-like_MBL-fold"/>
    <property type="match status" value="1"/>
</dbReference>
<organism evidence="2 3">
    <name type="scientific">[Clostridium] celerecrescens 18A</name>
    <dbReference type="NCBI Taxonomy" id="1286362"/>
    <lineage>
        <taxon>Bacteria</taxon>
        <taxon>Bacillati</taxon>
        <taxon>Bacillota</taxon>
        <taxon>Clostridia</taxon>
        <taxon>Lachnospirales</taxon>
        <taxon>Lachnospiraceae</taxon>
        <taxon>Lacrimispora</taxon>
    </lineage>
</organism>
<dbReference type="SMART" id="SM00849">
    <property type="entry name" value="Lactamase_B"/>
    <property type="match status" value="1"/>
</dbReference>
<dbReference type="SUPFAM" id="SSF56281">
    <property type="entry name" value="Metallo-hydrolase/oxidoreductase"/>
    <property type="match status" value="1"/>
</dbReference>
<accession>A0A2M8ZBI2</accession>
<sequence>MNQIIMLDINFQYQNETRTFHPVLLLSANDVVLVDCGYPGFLPLLEGEMKSKGINPGSLTKVLITHHDDDHMGALFEIKEKYPEIKVVAGRTESGYITGEKKSLRLLQAEEMLNVMPEEQKPFGIQFCESLRKVKPVSVDIEVKDGEHFDWAGGCEIIDTPGHMPGHISLYLRESSSVITGDAAVIEGNQLVIANPQYTLDMEAAKASLHKLISLDADRYYCYHGGIFENFTDLAFRTNSIDEFL</sequence>
<dbReference type="GO" id="GO:0016787">
    <property type="term" value="F:hydrolase activity"/>
    <property type="evidence" value="ECO:0007669"/>
    <property type="project" value="UniProtKB-KW"/>
</dbReference>
<dbReference type="Pfam" id="PF00753">
    <property type="entry name" value="Lactamase_B"/>
    <property type="match status" value="1"/>
</dbReference>
<dbReference type="EMBL" id="PGET01000001">
    <property type="protein sequence ID" value="PJJ30819.1"/>
    <property type="molecule type" value="Genomic_DNA"/>
</dbReference>
<dbReference type="PANTHER" id="PTHR42951:SF15">
    <property type="entry name" value="METALLO-BETA-LACTAMASE SUPERFAMILY PROTEIN"/>
    <property type="match status" value="1"/>
</dbReference>
<dbReference type="InterPro" id="IPR036866">
    <property type="entry name" value="RibonucZ/Hydroxyglut_hydro"/>
</dbReference>
<dbReference type="Gene3D" id="3.60.15.10">
    <property type="entry name" value="Ribonuclease Z/Hydroxyacylglutathione hydrolase-like"/>
    <property type="match status" value="1"/>
</dbReference>
<name>A0A2M8ZBI2_9FIRM</name>
<keyword evidence="2" id="KW-0378">Hydrolase</keyword>
<evidence type="ECO:0000313" key="3">
    <source>
        <dbReference type="Proteomes" id="UP000231092"/>
    </source>
</evidence>
<proteinExistence type="predicted"/>
<dbReference type="AlphaFoldDB" id="A0A2M8ZBI2"/>